<dbReference type="GO" id="GO:0000978">
    <property type="term" value="F:RNA polymerase II cis-regulatory region sequence-specific DNA binding"/>
    <property type="evidence" value="ECO:0007669"/>
    <property type="project" value="TreeGrafter"/>
</dbReference>
<evidence type="ECO:0000313" key="9">
    <source>
        <dbReference type="EMBL" id="GLB35748.1"/>
    </source>
</evidence>
<feature type="domain" description="Homeobox" evidence="8">
    <location>
        <begin position="297"/>
        <end position="357"/>
    </location>
</feature>
<feature type="DNA-binding region" description="Homeobox" evidence="5">
    <location>
        <begin position="14"/>
        <end position="73"/>
    </location>
</feature>
<keyword evidence="3 5" id="KW-0371">Homeobox</keyword>
<evidence type="ECO:0000256" key="6">
    <source>
        <dbReference type="RuleBase" id="RU000682"/>
    </source>
</evidence>
<accession>A0A9P3PHW1</accession>
<dbReference type="Pfam" id="PF00046">
    <property type="entry name" value="Homeodomain"/>
    <property type="match status" value="3"/>
</dbReference>
<evidence type="ECO:0000259" key="8">
    <source>
        <dbReference type="PROSITE" id="PS50071"/>
    </source>
</evidence>
<feature type="compositionally biased region" description="Low complexity" evidence="7">
    <location>
        <begin position="257"/>
        <end position="273"/>
    </location>
</feature>
<evidence type="ECO:0000256" key="4">
    <source>
        <dbReference type="ARBA" id="ARBA00023242"/>
    </source>
</evidence>
<feature type="compositionally biased region" description="Low complexity" evidence="7">
    <location>
        <begin position="431"/>
        <end position="445"/>
    </location>
</feature>
<dbReference type="AlphaFoldDB" id="A0A9P3PHW1"/>
<dbReference type="OrthoDB" id="6159439at2759"/>
<evidence type="ECO:0000256" key="5">
    <source>
        <dbReference type="PROSITE-ProRule" id="PRU00108"/>
    </source>
</evidence>
<evidence type="ECO:0000256" key="3">
    <source>
        <dbReference type="ARBA" id="ARBA00023155"/>
    </source>
</evidence>
<evidence type="ECO:0000256" key="2">
    <source>
        <dbReference type="ARBA" id="ARBA00023125"/>
    </source>
</evidence>
<name>A0A9P3PHW1_LYOSH</name>
<sequence>MSDLPPPDVPKDKQKKPRHRHSPAQLAALNELFDQNEHPALDLRSSLAERLGMETKTVNAWFQNKRASSKKRSRGVSNNAAPINSSITASTSISTIRHPSESDDYHDDDYSPIDKYASRATSIVPSDHFTPHSFDSGNPDHFHFPSESDSMPRRMRMRPSAEQTEELRKLYNITPHPTTDQRQHLAERIGMRYQSITNWFQNQRSLAKKRKEDDVDGGPSSTSSSNEHFSESRTYSAFPPPSNHPSLGLPLPHTGHSSAPVSRARRSPSVAASLDGRSSRRSSSRHSATPYSTSMTPYSRPRRSRPEPYQLDALKELFSKNPTPSIEERSALALEIGMDVGKVTNWFRNLRQTARKRDKRSGSVDEDDDYSYNAHPYSTSASRSGTPSFRSYSSSSSMELDGDDYDMHEAHSDVVSDEEFQEAVTPPPESIPALPAPTSAPASSSSRIAISELTLSIDPGLYAELEKVSATQYSGIKIEDALLLLSFHQTIVH</sequence>
<feature type="region of interest" description="Disordered" evidence="7">
    <location>
        <begin position="64"/>
        <end position="83"/>
    </location>
</feature>
<protein>
    <submittedName>
        <fullName evidence="9">Homeobox KN domain containing protein</fullName>
    </submittedName>
</protein>
<evidence type="ECO:0000256" key="1">
    <source>
        <dbReference type="ARBA" id="ARBA00004123"/>
    </source>
</evidence>
<feature type="region of interest" description="Disordered" evidence="7">
    <location>
        <begin position="353"/>
        <end position="445"/>
    </location>
</feature>
<comment type="caution">
    <text evidence="9">The sequence shown here is derived from an EMBL/GenBank/DDBJ whole genome shotgun (WGS) entry which is preliminary data.</text>
</comment>
<organism evidence="9 10">
    <name type="scientific">Lyophyllum shimeji</name>
    <name type="common">Hon-shimeji</name>
    <name type="synonym">Tricholoma shimeji</name>
    <dbReference type="NCBI Taxonomy" id="47721"/>
    <lineage>
        <taxon>Eukaryota</taxon>
        <taxon>Fungi</taxon>
        <taxon>Dikarya</taxon>
        <taxon>Basidiomycota</taxon>
        <taxon>Agaricomycotina</taxon>
        <taxon>Agaricomycetes</taxon>
        <taxon>Agaricomycetidae</taxon>
        <taxon>Agaricales</taxon>
        <taxon>Tricholomatineae</taxon>
        <taxon>Lyophyllaceae</taxon>
        <taxon>Lyophyllum</taxon>
    </lineage>
</organism>
<dbReference type="EMBL" id="BRPK01000003">
    <property type="protein sequence ID" value="GLB35748.1"/>
    <property type="molecule type" value="Genomic_DNA"/>
</dbReference>
<dbReference type="InterPro" id="IPR051000">
    <property type="entry name" value="Homeobox_DNA-bind_prot"/>
</dbReference>
<keyword evidence="10" id="KW-1185">Reference proteome</keyword>
<proteinExistence type="predicted"/>
<dbReference type="InterPro" id="IPR009057">
    <property type="entry name" value="Homeodomain-like_sf"/>
</dbReference>
<dbReference type="InterPro" id="IPR017970">
    <property type="entry name" value="Homeobox_CS"/>
</dbReference>
<dbReference type="GO" id="GO:0000981">
    <property type="term" value="F:DNA-binding transcription factor activity, RNA polymerase II-specific"/>
    <property type="evidence" value="ECO:0007669"/>
    <property type="project" value="InterPro"/>
</dbReference>
<dbReference type="SMART" id="SM00389">
    <property type="entry name" value="HOX"/>
    <property type="match status" value="3"/>
</dbReference>
<feature type="region of interest" description="Disordered" evidence="7">
    <location>
        <begin position="207"/>
        <end position="306"/>
    </location>
</feature>
<feature type="compositionally biased region" description="Basic residues" evidence="7">
    <location>
        <begin position="13"/>
        <end position="22"/>
    </location>
</feature>
<feature type="domain" description="Homeobox" evidence="8">
    <location>
        <begin position="150"/>
        <end position="210"/>
    </location>
</feature>
<feature type="compositionally biased region" description="Basic and acidic residues" evidence="7">
    <location>
        <begin position="405"/>
        <end position="414"/>
    </location>
</feature>
<evidence type="ECO:0000313" key="10">
    <source>
        <dbReference type="Proteomes" id="UP001063166"/>
    </source>
</evidence>
<dbReference type="PANTHER" id="PTHR24324:SF5">
    <property type="entry name" value="HEMATOPOIETICALLY-EXPRESSED HOMEOBOX PROTEIN HHEX"/>
    <property type="match status" value="1"/>
</dbReference>
<dbReference type="Gene3D" id="1.10.10.60">
    <property type="entry name" value="Homeodomain-like"/>
    <property type="match status" value="3"/>
</dbReference>
<comment type="subcellular location">
    <subcellularLocation>
        <location evidence="1 5 6">Nucleus</location>
    </subcellularLocation>
</comment>
<feature type="DNA-binding region" description="Homeobox" evidence="5">
    <location>
        <begin position="152"/>
        <end position="211"/>
    </location>
</feature>
<dbReference type="PROSITE" id="PS00027">
    <property type="entry name" value="HOMEOBOX_1"/>
    <property type="match status" value="2"/>
</dbReference>
<dbReference type="InterPro" id="IPR001356">
    <property type="entry name" value="HD"/>
</dbReference>
<feature type="region of interest" description="Disordered" evidence="7">
    <location>
        <begin position="1"/>
        <end position="23"/>
    </location>
</feature>
<evidence type="ECO:0000256" key="7">
    <source>
        <dbReference type="SAM" id="MobiDB-lite"/>
    </source>
</evidence>
<reference evidence="9" key="1">
    <citation type="submission" date="2022-07" db="EMBL/GenBank/DDBJ databases">
        <title>The genome of Lyophyllum shimeji provides insight into the initial evolution of ectomycorrhizal fungal genome.</title>
        <authorList>
            <person name="Kobayashi Y."/>
            <person name="Shibata T."/>
            <person name="Hirakawa H."/>
            <person name="Shigenobu S."/>
            <person name="Nishiyama T."/>
            <person name="Yamada A."/>
            <person name="Hasebe M."/>
            <person name="Kawaguchi M."/>
        </authorList>
    </citation>
    <scope>NUCLEOTIDE SEQUENCE</scope>
    <source>
        <strain evidence="9">AT787</strain>
    </source>
</reference>
<dbReference type="GO" id="GO:0005634">
    <property type="term" value="C:nucleus"/>
    <property type="evidence" value="ECO:0007669"/>
    <property type="project" value="UniProtKB-SubCell"/>
</dbReference>
<feature type="domain" description="Homeobox" evidence="8">
    <location>
        <begin position="12"/>
        <end position="72"/>
    </location>
</feature>
<dbReference type="PROSITE" id="PS50071">
    <property type="entry name" value="HOMEOBOX_2"/>
    <property type="match status" value="3"/>
</dbReference>
<feature type="compositionally biased region" description="Basic and acidic residues" evidence="7">
    <location>
        <begin position="143"/>
        <end position="152"/>
    </location>
</feature>
<gene>
    <name evidence="9" type="ORF">LshimejAT787_0300360</name>
</gene>
<feature type="region of interest" description="Disordered" evidence="7">
    <location>
        <begin position="143"/>
        <end position="163"/>
    </location>
</feature>
<dbReference type="SUPFAM" id="SSF46689">
    <property type="entry name" value="Homeodomain-like"/>
    <property type="match status" value="3"/>
</dbReference>
<dbReference type="CDD" id="cd00086">
    <property type="entry name" value="homeodomain"/>
    <property type="match status" value="3"/>
</dbReference>
<dbReference type="Proteomes" id="UP001063166">
    <property type="component" value="Unassembled WGS sequence"/>
</dbReference>
<feature type="compositionally biased region" description="Low complexity" evidence="7">
    <location>
        <begin position="382"/>
        <end position="397"/>
    </location>
</feature>
<keyword evidence="4 5" id="KW-0539">Nucleus</keyword>
<dbReference type="PANTHER" id="PTHR24324">
    <property type="entry name" value="HOMEOBOX PROTEIN HHEX"/>
    <property type="match status" value="1"/>
</dbReference>
<dbReference type="GO" id="GO:0030154">
    <property type="term" value="P:cell differentiation"/>
    <property type="evidence" value="ECO:0007669"/>
    <property type="project" value="TreeGrafter"/>
</dbReference>
<keyword evidence="2 5" id="KW-0238">DNA-binding</keyword>
<feature type="DNA-binding region" description="Homeobox" evidence="5">
    <location>
        <begin position="299"/>
        <end position="358"/>
    </location>
</feature>